<evidence type="ECO:0000313" key="2">
    <source>
        <dbReference type="Proteomes" id="UP001049518"/>
    </source>
</evidence>
<dbReference type="RefSeq" id="WP_231331136.1">
    <property type="nucleotide sequence ID" value="NZ_CP059572.1"/>
</dbReference>
<reference evidence="1" key="1">
    <citation type="submission" date="2020-07" db="EMBL/GenBank/DDBJ databases">
        <authorList>
            <person name="Tarantini F.S."/>
            <person name="Hong K.W."/>
            <person name="Chan K.G."/>
        </authorList>
    </citation>
    <scope>NUCLEOTIDE SEQUENCE</scope>
    <source>
        <strain evidence="1">32-07</strain>
    </source>
</reference>
<accession>A0ABX8R2F2</accession>
<gene>
    <name evidence="1" type="ORF">AGRA3207_006685</name>
</gene>
<protein>
    <recommendedName>
        <fullName evidence="3">DUF2188 domain-containing protein</fullName>
    </recommendedName>
</protein>
<organism evidence="1 2">
    <name type="scientific">Actinomadura graeca</name>
    <dbReference type="NCBI Taxonomy" id="2750812"/>
    <lineage>
        <taxon>Bacteria</taxon>
        <taxon>Bacillati</taxon>
        <taxon>Actinomycetota</taxon>
        <taxon>Actinomycetes</taxon>
        <taxon>Streptosporangiales</taxon>
        <taxon>Thermomonosporaceae</taxon>
        <taxon>Actinomadura</taxon>
    </lineage>
</organism>
<proteinExistence type="predicted"/>
<evidence type="ECO:0008006" key="3">
    <source>
        <dbReference type="Google" id="ProtNLM"/>
    </source>
</evidence>
<keyword evidence="2" id="KW-1185">Reference proteome</keyword>
<name>A0ABX8R2F2_9ACTN</name>
<sequence length="86" mass="9361">MGKVQQPPGADAVAERKAALREEFSSWSIIYTSDTGRWWATRPVRRARPDGSYGAGVVTDLAADTAEELREELRKVGAAEDGKAAR</sequence>
<dbReference type="Proteomes" id="UP001049518">
    <property type="component" value="Chromosome"/>
</dbReference>
<evidence type="ECO:0000313" key="1">
    <source>
        <dbReference type="EMBL" id="QXJ25217.1"/>
    </source>
</evidence>
<dbReference type="EMBL" id="CP059572">
    <property type="protein sequence ID" value="QXJ25217.1"/>
    <property type="molecule type" value="Genomic_DNA"/>
</dbReference>